<dbReference type="GO" id="GO:0005829">
    <property type="term" value="C:cytosol"/>
    <property type="evidence" value="ECO:0007669"/>
    <property type="project" value="TreeGrafter"/>
</dbReference>
<dbReference type="Pfam" id="PF01042">
    <property type="entry name" value="Ribonuc_L-PSP"/>
    <property type="match status" value="1"/>
</dbReference>
<reference evidence="1 2" key="1">
    <citation type="submission" date="2018-05" db="EMBL/GenBank/DDBJ databases">
        <title>Genome sequencing and assembly of the regulated plant pathogen Lachnellula willkommii and related sister species for the development of diagnostic species identification markers.</title>
        <authorList>
            <person name="Giroux E."/>
            <person name="Bilodeau G."/>
        </authorList>
    </citation>
    <scope>NUCLEOTIDE SEQUENCE [LARGE SCALE GENOMIC DNA]</scope>
    <source>
        <strain evidence="1 2">CBS 197.66</strain>
    </source>
</reference>
<comment type="caution">
    <text evidence="1">The sequence shown here is derived from an EMBL/GenBank/DDBJ whole genome shotgun (WGS) entry which is preliminary data.</text>
</comment>
<accession>A0A8H8U4R4</accession>
<dbReference type="InterPro" id="IPR035959">
    <property type="entry name" value="RutC-like_sf"/>
</dbReference>
<dbReference type="AlphaFoldDB" id="A0A8H8U4R4"/>
<dbReference type="GO" id="GO:0019239">
    <property type="term" value="F:deaminase activity"/>
    <property type="evidence" value="ECO:0007669"/>
    <property type="project" value="TreeGrafter"/>
</dbReference>
<dbReference type="SUPFAM" id="SSF55298">
    <property type="entry name" value="YjgF-like"/>
    <property type="match status" value="1"/>
</dbReference>
<evidence type="ECO:0000313" key="1">
    <source>
        <dbReference type="EMBL" id="TVY33902.1"/>
    </source>
</evidence>
<dbReference type="PANTHER" id="PTHR11803:SF39">
    <property type="entry name" value="2-IMINOBUTANOATE_2-IMINOPROPANOATE DEAMINASE"/>
    <property type="match status" value="1"/>
</dbReference>
<dbReference type="OrthoDB" id="309640at2759"/>
<gene>
    <name evidence="1" type="primary">Rida</name>
    <name evidence="1" type="ORF">LSUB1_G007076</name>
</gene>
<proteinExistence type="predicted"/>
<dbReference type="Gene3D" id="3.30.1330.40">
    <property type="entry name" value="RutC-like"/>
    <property type="match status" value="1"/>
</dbReference>
<dbReference type="Proteomes" id="UP000462212">
    <property type="component" value="Unassembled WGS sequence"/>
</dbReference>
<dbReference type="PANTHER" id="PTHR11803">
    <property type="entry name" value="2-IMINOBUTANOATE/2-IMINOPROPANOATE DEAMINASE RIDA"/>
    <property type="match status" value="1"/>
</dbReference>
<keyword evidence="2" id="KW-1185">Reference proteome</keyword>
<protein>
    <submittedName>
        <fullName evidence="1">2-iminobutanoate/2-iminopropanoate deaminase</fullName>
    </submittedName>
</protein>
<dbReference type="GO" id="GO:0005739">
    <property type="term" value="C:mitochondrion"/>
    <property type="evidence" value="ECO:0007669"/>
    <property type="project" value="TreeGrafter"/>
</dbReference>
<sequence>MAEYTSPLNAFGIKSFNSPGLGEKVSNLLHISSAVIIPSNVRTVVTSGTTGYDENMCYPKDLAEEIMNAFANVKAALQSAGVKDGFRSVYQMTSYHVTDFGDADMEAVDKAVEKYFGKNRPAWAGIGVAALYGGARIEITAWAALEPVTTILPVL</sequence>
<evidence type="ECO:0000313" key="2">
    <source>
        <dbReference type="Proteomes" id="UP000462212"/>
    </source>
</evidence>
<dbReference type="InterPro" id="IPR006175">
    <property type="entry name" value="YjgF/YER057c/UK114"/>
</dbReference>
<organism evidence="1 2">
    <name type="scientific">Lachnellula subtilissima</name>
    <dbReference type="NCBI Taxonomy" id="602034"/>
    <lineage>
        <taxon>Eukaryota</taxon>
        <taxon>Fungi</taxon>
        <taxon>Dikarya</taxon>
        <taxon>Ascomycota</taxon>
        <taxon>Pezizomycotina</taxon>
        <taxon>Leotiomycetes</taxon>
        <taxon>Helotiales</taxon>
        <taxon>Lachnaceae</taxon>
        <taxon>Lachnellula</taxon>
    </lineage>
</organism>
<dbReference type="EMBL" id="QGMJ01000724">
    <property type="protein sequence ID" value="TVY33902.1"/>
    <property type="molecule type" value="Genomic_DNA"/>
</dbReference>
<name>A0A8H8U4R4_9HELO</name>